<accession>A0AA96RJD8</accession>
<evidence type="ECO:0000259" key="10">
    <source>
        <dbReference type="PROSITE" id="PS51175"/>
    </source>
</evidence>
<feature type="chain" id="PRO_5041639526" evidence="8">
    <location>
        <begin position="34"/>
        <end position="805"/>
    </location>
</feature>
<keyword evidence="2 8" id="KW-0732">Signal</keyword>
<dbReference type="InterPro" id="IPR005084">
    <property type="entry name" value="CBM6"/>
</dbReference>
<dbReference type="GO" id="GO:0000272">
    <property type="term" value="P:polysaccharide catabolic process"/>
    <property type="evidence" value="ECO:0007669"/>
    <property type="project" value="UniProtKB-KW"/>
</dbReference>
<dbReference type="Proteomes" id="UP001304650">
    <property type="component" value="Chromosome"/>
</dbReference>
<evidence type="ECO:0000256" key="2">
    <source>
        <dbReference type="ARBA" id="ARBA00022729"/>
    </source>
</evidence>
<dbReference type="GO" id="GO:0030246">
    <property type="term" value="F:carbohydrate binding"/>
    <property type="evidence" value="ECO:0007669"/>
    <property type="project" value="InterPro"/>
</dbReference>
<dbReference type="PANTHER" id="PTHR22298">
    <property type="entry name" value="ENDO-1,4-BETA-GLUCANASE"/>
    <property type="match status" value="1"/>
</dbReference>
<dbReference type="PROSITE" id="PS50853">
    <property type="entry name" value="FN3"/>
    <property type="match status" value="1"/>
</dbReference>
<reference evidence="11" key="1">
    <citation type="submission" date="2022-02" db="EMBL/GenBank/DDBJ databases">
        <title>Paenibacillus sp. MBLB1832 Whole Genome Shotgun Sequencing.</title>
        <authorList>
            <person name="Hwang C.Y."/>
            <person name="Cho E.-S."/>
            <person name="Seo M.-J."/>
        </authorList>
    </citation>
    <scope>NUCLEOTIDE SEQUENCE</scope>
    <source>
        <strain evidence="11">MBLB1832</strain>
    </source>
</reference>
<keyword evidence="3 11" id="KW-0378">Hydrolase</keyword>
<dbReference type="InterPro" id="IPR014756">
    <property type="entry name" value="Ig_E-set"/>
</dbReference>
<dbReference type="PROSITE" id="PS51175">
    <property type="entry name" value="CBM6"/>
    <property type="match status" value="1"/>
</dbReference>
<feature type="signal peptide" evidence="8">
    <location>
        <begin position="1"/>
        <end position="33"/>
    </location>
</feature>
<sequence length="805" mass="85303">MKTPRLAKALLAFSLVTGIVISGTSAAVKPAYAAITGTIYVNQLGYSAGDSKLAVLGTTAGSTVSLSFQIVKDSDGTVVYSSTAGDMTKWSGSNSWHGSGSTGDTYVLDLGGWSAVDGTYKIVSNGLTSYPFRIGSTVYDITTFDTAKTFLYWDVQTSDATVSWTALSGSTGSHGPSFLDDASTPTGHVDVHGGWFDAGDYGKFLSNTTYVVYQLLSGYEDYSSKWTLNADGDGIPDLVEKSKPGLDFMSRMMIKSGSTPTGATYKELLGTSYPHDGHPDLQTDNINGTSDDRVLNTDSSSDLSMRVAQGFAIASRVWNSYDSTAAAKYLDYAKKAYTWAKANSTDTTSVSKYERGLVAAASELYRATSDSNYLTDASPVVNSHLTTGDWVDGADSAALIEYYPYGTATQKTNILNFLKGLTDTRITQAATNPYRVDPGPLNDGFGGDGPLLNEVRDALWIYEKTGTRSYYDFAVNQVAWMFGRNNTNYSFIATKKTSKYPTQAHLRSTADRALENQALPGAYITTGSPNAPTFSNTTTYQFSETAITVQAAYFRGMTMLLANSGSGGGSSDTQAPAAPTGLASTGNTDTTVSLTWTASTDNVGVTGYDIYRGTTLAGSSTGTTFSVTGLSPSTAYTFTVKAKDAAGNVSAASNALNVTTSASGTPGTVYTFETEALTPTMSSGDTHAINTDSNFSGGQGDMFNSNAVNDYIQYTVNVPAAGTYDVKVRVKKNTSRGIYQLSIGGTNQGSTFDNYASVATYVEFDLGNKTFTSSGNQTFKFTVTGKNTSSTGYTLQTDYISLTLQ</sequence>
<feature type="domain" description="Fibronectin type-III" evidence="9">
    <location>
        <begin position="578"/>
        <end position="663"/>
    </location>
</feature>
<evidence type="ECO:0000256" key="7">
    <source>
        <dbReference type="SAM" id="MobiDB-lite"/>
    </source>
</evidence>
<evidence type="ECO:0000313" key="11">
    <source>
        <dbReference type="EMBL" id="WNR45288.1"/>
    </source>
</evidence>
<dbReference type="InterPro" id="IPR008928">
    <property type="entry name" value="6-hairpin_glycosidase_sf"/>
</dbReference>
<dbReference type="InterPro" id="IPR008979">
    <property type="entry name" value="Galactose-bd-like_sf"/>
</dbReference>
<keyword evidence="5" id="KW-0326">Glycosidase</keyword>
<dbReference type="AlphaFoldDB" id="A0AA96RJD8"/>
<dbReference type="SUPFAM" id="SSF49265">
    <property type="entry name" value="Fibronectin type III"/>
    <property type="match status" value="1"/>
</dbReference>
<comment type="similarity">
    <text evidence="1">Belongs to the glycosyl hydrolase 9 (cellulase E) family.</text>
</comment>
<dbReference type="SUPFAM" id="SSF49785">
    <property type="entry name" value="Galactose-binding domain-like"/>
    <property type="match status" value="1"/>
</dbReference>
<dbReference type="InterPro" id="IPR036116">
    <property type="entry name" value="FN3_sf"/>
</dbReference>
<keyword evidence="6" id="KW-0624">Polysaccharide degradation</keyword>
<gene>
    <name evidence="11" type="ORF">MJB10_03890</name>
</gene>
<dbReference type="Gene3D" id="2.60.120.260">
    <property type="entry name" value="Galactose-binding domain-like"/>
    <property type="match status" value="1"/>
</dbReference>
<dbReference type="KEGG" id="proo:MJB10_03890"/>
<feature type="region of interest" description="Disordered" evidence="7">
    <location>
        <begin position="565"/>
        <end position="586"/>
    </location>
</feature>
<dbReference type="EMBL" id="CP130319">
    <property type="protein sequence ID" value="WNR45288.1"/>
    <property type="molecule type" value="Genomic_DNA"/>
</dbReference>
<dbReference type="CDD" id="cd00063">
    <property type="entry name" value="FN3"/>
    <property type="match status" value="1"/>
</dbReference>
<dbReference type="Pfam" id="PF00759">
    <property type="entry name" value="Glyco_hydro_9"/>
    <property type="match status" value="1"/>
</dbReference>
<evidence type="ECO:0000256" key="6">
    <source>
        <dbReference type="ARBA" id="ARBA00023326"/>
    </source>
</evidence>
<evidence type="ECO:0000256" key="4">
    <source>
        <dbReference type="ARBA" id="ARBA00023277"/>
    </source>
</evidence>
<dbReference type="GO" id="GO:0008810">
    <property type="term" value="F:cellulase activity"/>
    <property type="evidence" value="ECO:0007669"/>
    <property type="project" value="InterPro"/>
</dbReference>
<evidence type="ECO:0000259" key="9">
    <source>
        <dbReference type="PROSITE" id="PS50853"/>
    </source>
</evidence>
<dbReference type="Gene3D" id="1.50.10.10">
    <property type="match status" value="1"/>
</dbReference>
<evidence type="ECO:0000256" key="8">
    <source>
        <dbReference type="SAM" id="SignalP"/>
    </source>
</evidence>
<evidence type="ECO:0000256" key="5">
    <source>
        <dbReference type="ARBA" id="ARBA00023295"/>
    </source>
</evidence>
<proteinExistence type="inferred from homology"/>
<organism evidence="11 12">
    <name type="scientific">Paenibacillus roseopurpureus</name>
    <dbReference type="NCBI Taxonomy" id="2918901"/>
    <lineage>
        <taxon>Bacteria</taxon>
        <taxon>Bacillati</taxon>
        <taxon>Bacillota</taxon>
        <taxon>Bacilli</taxon>
        <taxon>Bacillales</taxon>
        <taxon>Paenibacillaceae</taxon>
        <taxon>Paenibacillus</taxon>
    </lineage>
</organism>
<feature type="domain" description="CBM6" evidence="10">
    <location>
        <begin position="672"/>
        <end position="803"/>
    </location>
</feature>
<dbReference type="Pfam" id="PF02927">
    <property type="entry name" value="CelD_N"/>
    <property type="match status" value="1"/>
</dbReference>
<evidence type="ECO:0000256" key="1">
    <source>
        <dbReference type="ARBA" id="ARBA00007072"/>
    </source>
</evidence>
<name>A0AA96RJD8_9BACL</name>
<dbReference type="InterPro" id="IPR001701">
    <property type="entry name" value="Glyco_hydro_9"/>
</dbReference>
<dbReference type="SUPFAM" id="SSF48208">
    <property type="entry name" value="Six-hairpin glycosidases"/>
    <property type="match status" value="1"/>
</dbReference>
<dbReference type="InterPro" id="IPR012341">
    <property type="entry name" value="6hp_glycosidase-like_sf"/>
</dbReference>
<dbReference type="FunFam" id="2.60.40.10:FF:001114">
    <property type="entry name" value="Chitinase A1"/>
    <property type="match status" value="1"/>
</dbReference>
<dbReference type="SMART" id="SM00060">
    <property type="entry name" value="FN3"/>
    <property type="match status" value="1"/>
</dbReference>
<keyword evidence="12" id="KW-1185">Reference proteome</keyword>
<dbReference type="SUPFAM" id="SSF81296">
    <property type="entry name" value="E set domains"/>
    <property type="match status" value="1"/>
</dbReference>
<dbReference type="RefSeq" id="WP_314801908.1">
    <property type="nucleotide sequence ID" value="NZ_CP130319.1"/>
</dbReference>
<keyword evidence="4" id="KW-0119">Carbohydrate metabolism</keyword>
<dbReference type="InterPro" id="IPR004197">
    <property type="entry name" value="Cellulase_Ig-like"/>
</dbReference>
<dbReference type="Gene3D" id="2.60.40.10">
    <property type="entry name" value="Immunoglobulins"/>
    <property type="match status" value="2"/>
</dbReference>
<dbReference type="InterPro" id="IPR003961">
    <property type="entry name" value="FN3_dom"/>
</dbReference>
<evidence type="ECO:0000313" key="12">
    <source>
        <dbReference type="Proteomes" id="UP001304650"/>
    </source>
</evidence>
<evidence type="ECO:0000256" key="3">
    <source>
        <dbReference type="ARBA" id="ARBA00022801"/>
    </source>
</evidence>
<protein>
    <submittedName>
        <fullName evidence="11">Glycoside hydrolase family 9 protein</fullName>
    </submittedName>
</protein>
<dbReference type="CDD" id="cd02850">
    <property type="entry name" value="E_set_Cellulase_N"/>
    <property type="match status" value="1"/>
</dbReference>
<dbReference type="InterPro" id="IPR013783">
    <property type="entry name" value="Ig-like_fold"/>
</dbReference>
<dbReference type="Pfam" id="PF00041">
    <property type="entry name" value="fn3"/>
    <property type="match status" value="1"/>
</dbReference>